<dbReference type="EMBL" id="MPUH01000032">
    <property type="protein sequence ID" value="OMJ94062.1"/>
    <property type="molecule type" value="Genomic_DNA"/>
</dbReference>
<evidence type="ECO:0000313" key="2">
    <source>
        <dbReference type="Proteomes" id="UP000187209"/>
    </source>
</evidence>
<keyword evidence="2" id="KW-1185">Reference proteome</keyword>
<dbReference type="AlphaFoldDB" id="A0A1R2CYI1"/>
<name>A0A1R2CYI1_9CILI</name>
<proteinExistence type="predicted"/>
<reference evidence="1 2" key="1">
    <citation type="submission" date="2016-11" db="EMBL/GenBank/DDBJ databases">
        <title>The macronuclear genome of Stentor coeruleus: a giant cell with tiny introns.</title>
        <authorList>
            <person name="Slabodnick M."/>
            <person name="Ruby J.G."/>
            <person name="Reiff S.B."/>
            <person name="Swart E.C."/>
            <person name="Gosai S."/>
            <person name="Prabakaran S."/>
            <person name="Witkowska E."/>
            <person name="Larue G.E."/>
            <person name="Fisher S."/>
            <person name="Freeman R.M."/>
            <person name="Gunawardena J."/>
            <person name="Chu W."/>
            <person name="Stover N.A."/>
            <person name="Gregory B.D."/>
            <person name="Nowacki M."/>
            <person name="Derisi J."/>
            <person name="Roy S.W."/>
            <person name="Marshall W.F."/>
            <person name="Sood P."/>
        </authorList>
    </citation>
    <scope>NUCLEOTIDE SEQUENCE [LARGE SCALE GENOMIC DNA]</scope>
    <source>
        <strain evidence="1">WM001</strain>
    </source>
</reference>
<evidence type="ECO:0000313" key="1">
    <source>
        <dbReference type="EMBL" id="OMJ94062.1"/>
    </source>
</evidence>
<organism evidence="1 2">
    <name type="scientific">Stentor coeruleus</name>
    <dbReference type="NCBI Taxonomy" id="5963"/>
    <lineage>
        <taxon>Eukaryota</taxon>
        <taxon>Sar</taxon>
        <taxon>Alveolata</taxon>
        <taxon>Ciliophora</taxon>
        <taxon>Postciliodesmatophora</taxon>
        <taxon>Heterotrichea</taxon>
        <taxon>Heterotrichida</taxon>
        <taxon>Stentoridae</taxon>
        <taxon>Stentor</taxon>
    </lineage>
</organism>
<dbReference type="Proteomes" id="UP000187209">
    <property type="component" value="Unassembled WGS sequence"/>
</dbReference>
<accession>A0A1R2CYI1</accession>
<gene>
    <name evidence="1" type="ORF">SteCoe_2832</name>
</gene>
<sequence>MIFLLLASVSASSYDTLYETDLNVEPLNCSDFEEFCQRCNSTSIYKLTSLQSFQISGFLESTISLVETIAQDISQYVPSEDWYLSLTSEEYCFLSEDFTGDILFPSMFSDLLSLEYSSYTLPELGLNEEVYNIQFKALQGAGTSYYIEEINVEYFIDSEVYFANTIILDGTHKKIKANAKEAYIAYFGNVRTSDEEINTYYVVSFEYGEIPGGVVFELQTRDLMIFGPWIEATYESAGCENVPSPRGIGSILDLSVKNAYIHAEVTETELILSKFVSVLSMPDFAIGPEVLIENIHAEIQVQDAICEIKIQGFWENLKTFSILLVASENTDYKISASLKDLPKTMTLLDYQNIYSSFYPDPTPIFPVYDFSSQLVQDLENMVLYNPIIYLEFQPEAIVKISSLAEISKYNDTQVDLETKRNNTIIQTIGSINTISIGELFDIGELYAEEVHLGNCVMSISQESILFNVEIFTACNTSEICNLVENALTSEVLEGKYYPIDFYIRQLILDTDVDGLLLYDNEFRVYMDNGQIMILGNFDVMVADDYFLSFNANFSSFQGSAYFISEIIDTWEHVLDIDALYVPYLLYTGSLNYTQFMRNKAQGTCSFISILNSWDGIFSLSLNYTDYTGSNYTCQLDPAENTIVFKFLADMQVLDELASSFEFPYGLHLTLNTSYFISGIGYFLSIPMSFISVTPYIPNALVLTLTPYNFYTGFYNIYASNLLGTIEVSSSYSKGEVLGDFDIWGIKTSGTIFIEENHMDLQITGYIFAGSYKVDIYLTSNVTDFTDCIWNVTFSIGTDDIIKISEEVRTNVEHWVLVGVSTLNDSENALEEAQDLVDKYSQNLCSESCPMIETCTTPLTLQCTEKAIYYECVEYLPVCEITIQCTSLQVICIDEACTKTAELCLEYEDLCETGEDLDCQSIELKEIGVECLGYEMVCNEEFLLEESCVQECEFLQDEYEMSLIEYDMIYQAYLETLEEMSGFIELSSSMLCEIIDVKTEFQINQVGISQKDIMFVVDLKYYSNGEFLQVSLPIMWNFKLTPINVSMLTGIVIQLIVKDEENLTDDLLTKTPREVYYENFNLDKI</sequence>
<comment type="caution">
    <text evidence="1">The sequence shown here is derived from an EMBL/GenBank/DDBJ whole genome shotgun (WGS) entry which is preliminary data.</text>
</comment>
<protein>
    <submittedName>
        <fullName evidence="1">Uncharacterized protein</fullName>
    </submittedName>
</protein>